<dbReference type="RefSeq" id="WP_308480139.1">
    <property type="nucleotide sequence ID" value="NZ_OY726397.1"/>
</dbReference>
<organism evidence="5 6">
    <name type="scientific">[Mycobacterium] burgundiense</name>
    <dbReference type="NCBI Taxonomy" id="3064286"/>
    <lineage>
        <taxon>Bacteria</taxon>
        <taxon>Bacillati</taxon>
        <taxon>Actinomycetota</taxon>
        <taxon>Actinomycetes</taxon>
        <taxon>Mycobacteriales</taxon>
        <taxon>Mycobacteriaceae</taxon>
        <taxon>Mycolicibacterium</taxon>
    </lineage>
</organism>
<dbReference type="PANTHER" id="PTHR33204:SF18">
    <property type="entry name" value="TRANSCRIPTIONAL REGULATORY PROTEIN"/>
    <property type="match status" value="1"/>
</dbReference>
<dbReference type="InterPro" id="IPR002577">
    <property type="entry name" value="HTH_HxlR"/>
</dbReference>
<evidence type="ECO:0000256" key="2">
    <source>
        <dbReference type="ARBA" id="ARBA00023125"/>
    </source>
</evidence>
<keyword evidence="1" id="KW-0805">Transcription regulation</keyword>
<reference evidence="5 6" key="1">
    <citation type="submission" date="2023-08" db="EMBL/GenBank/DDBJ databases">
        <authorList>
            <person name="Folkvardsen B D."/>
            <person name="Norman A."/>
        </authorList>
    </citation>
    <scope>NUCLEOTIDE SEQUENCE [LARGE SCALE GENOMIC DNA]</scope>
    <source>
        <strain evidence="5 6">Mu0053</strain>
    </source>
</reference>
<dbReference type="PANTHER" id="PTHR33204">
    <property type="entry name" value="TRANSCRIPTIONAL REGULATOR, MARR FAMILY"/>
    <property type="match status" value="1"/>
</dbReference>
<dbReference type="PROSITE" id="PS51118">
    <property type="entry name" value="HTH_HXLR"/>
    <property type="match status" value="2"/>
</dbReference>
<sequence>MSDLAESSAPLSCSVFGAVEAIGDAWSWLLLSDAIIDRTHRFDAFQNRLQIARSTLSARLSSLCANGLMAQDGRDYTLTPAGADFFMCAMTAMAWGDRWYSDGEPVPLRVAHIGCRDRIRAELRCAACNEVIHARDVSFDRRPGALDAGPDTAARRRAPNLDLLQRPRRSSIAATLQVLGDRWSALIIRELFYGTARFEEFLQHLGIATNILSQRLQHLVDHGIIEKQAYQTRPPRYEYRLTAKGLDLYPVPLSMLAWGDRWLAKGQPPVRLTHLRCGEALSPRLSCSECARPLTRSEVSFVRRH</sequence>
<dbReference type="InterPro" id="IPR036390">
    <property type="entry name" value="WH_DNA-bd_sf"/>
</dbReference>
<dbReference type="Gene3D" id="1.10.10.10">
    <property type="entry name" value="Winged helix-like DNA-binding domain superfamily/Winged helix DNA-binding domain"/>
    <property type="match status" value="2"/>
</dbReference>
<dbReference type="Pfam" id="PF01638">
    <property type="entry name" value="HxlR"/>
    <property type="match status" value="2"/>
</dbReference>
<evidence type="ECO:0000259" key="4">
    <source>
        <dbReference type="PROSITE" id="PS51118"/>
    </source>
</evidence>
<evidence type="ECO:0000256" key="3">
    <source>
        <dbReference type="ARBA" id="ARBA00023163"/>
    </source>
</evidence>
<accession>A0ABN9NRZ0</accession>
<keyword evidence="2" id="KW-0238">DNA-binding</keyword>
<dbReference type="Proteomes" id="UP001190465">
    <property type="component" value="Chromosome"/>
</dbReference>
<evidence type="ECO:0000313" key="5">
    <source>
        <dbReference type="EMBL" id="CAJ1510962.1"/>
    </source>
</evidence>
<gene>
    <name evidence="5" type="ORF">MU0053_004879</name>
</gene>
<keyword evidence="6" id="KW-1185">Reference proteome</keyword>
<feature type="domain" description="HTH hxlR-type" evidence="4">
    <location>
        <begin position="13"/>
        <end position="104"/>
    </location>
</feature>
<evidence type="ECO:0000313" key="6">
    <source>
        <dbReference type="Proteomes" id="UP001190465"/>
    </source>
</evidence>
<proteinExistence type="predicted"/>
<dbReference type="SUPFAM" id="SSF46785">
    <property type="entry name" value="Winged helix' DNA-binding domain"/>
    <property type="match status" value="2"/>
</dbReference>
<feature type="domain" description="HTH hxlR-type" evidence="4">
    <location>
        <begin position="170"/>
        <end position="267"/>
    </location>
</feature>
<keyword evidence="3" id="KW-0804">Transcription</keyword>
<dbReference type="EMBL" id="OY726397">
    <property type="protein sequence ID" value="CAJ1510962.1"/>
    <property type="molecule type" value="Genomic_DNA"/>
</dbReference>
<name>A0ABN9NRZ0_9MYCO</name>
<dbReference type="InterPro" id="IPR036388">
    <property type="entry name" value="WH-like_DNA-bd_sf"/>
</dbReference>
<protein>
    <submittedName>
        <fullName evidence="5">Winged helix-turn-helix transcriptional regulator</fullName>
    </submittedName>
</protein>
<evidence type="ECO:0000256" key="1">
    <source>
        <dbReference type="ARBA" id="ARBA00023015"/>
    </source>
</evidence>